<dbReference type="AlphaFoldDB" id="A0A1Y5SZL1"/>
<dbReference type="InterPro" id="IPR002575">
    <property type="entry name" value="Aminoglycoside_PTrfase"/>
</dbReference>
<evidence type="ECO:0000313" key="3">
    <source>
        <dbReference type="Proteomes" id="UP000193623"/>
    </source>
</evidence>
<proteinExistence type="predicted"/>
<dbReference type="Proteomes" id="UP000193623">
    <property type="component" value="Unassembled WGS sequence"/>
</dbReference>
<organism evidence="2 3">
    <name type="scientific">Pseudooctadecabacter jejudonensis</name>
    <dbReference type="NCBI Taxonomy" id="1391910"/>
    <lineage>
        <taxon>Bacteria</taxon>
        <taxon>Pseudomonadati</taxon>
        <taxon>Pseudomonadota</taxon>
        <taxon>Alphaproteobacteria</taxon>
        <taxon>Rhodobacterales</taxon>
        <taxon>Paracoccaceae</taxon>
        <taxon>Pseudooctadecabacter</taxon>
    </lineage>
</organism>
<dbReference type="Gene3D" id="3.90.1200.10">
    <property type="match status" value="1"/>
</dbReference>
<name>A0A1Y5SZL1_9RHOB</name>
<dbReference type="EMBL" id="FWFT01000004">
    <property type="protein sequence ID" value="SLN51747.1"/>
    <property type="molecule type" value="Genomic_DNA"/>
</dbReference>
<reference evidence="2 3" key="1">
    <citation type="submission" date="2017-03" db="EMBL/GenBank/DDBJ databases">
        <authorList>
            <person name="Afonso C.L."/>
            <person name="Miller P.J."/>
            <person name="Scott M.A."/>
            <person name="Spackman E."/>
            <person name="Goraichik I."/>
            <person name="Dimitrov K.M."/>
            <person name="Suarez D.L."/>
            <person name="Swayne D.E."/>
        </authorList>
    </citation>
    <scope>NUCLEOTIDE SEQUENCE [LARGE SCALE GENOMIC DNA]</scope>
    <source>
        <strain evidence="2 3">CECT 8397</strain>
    </source>
</reference>
<keyword evidence="2" id="KW-0808">Transferase</keyword>
<dbReference type="SUPFAM" id="SSF56112">
    <property type="entry name" value="Protein kinase-like (PK-like)"/>
    <property type="match status" value="1"/>
</dbReference>
<dbReference type="OrthoDB" id="7845153at2"/>
<evidence type="ECO:0000259" key="1">
    <source>
        <dbReference type="Pfam" id="PF01636"/>
    </source>
</evidence>
<dbReference type="Pfam" id="PF01636">
    <property type="entry name" value="APH"/>
    <property type="match status" value="1"/>
</dbReference>
<keyword evidence="3" id="KW-1185">Reference proteome</keyword>
<evidence type="ECO:0000313" key="2">
    <source>
        <dbReference type="EMBL" id="SLN51747.1"/>
    </source>
</evidence>
<protein>
    <submittedName>
        <fullName evidence="2">Phosphotransferase enzyme family protein</fullName>
    </submittedName>
</protein>
<dbReference type="RefSeq" id="WP_085865101.1">
    <property type="nucleotide sequence ID" value="NZ_FWFT01000004.1"/>
</dbReference>
<accession>A0A1Y5SZL1</accession>
<dbReference type="GO" id="GO:0016740">
    <property type="term" value="F:transferase activity"/>
    <property type="evidence" value="ECO:0007669"/>
    <property type="project" value="UniProtKB-KW"/>
</dbReference>
<feature type="domain" description="Aminoglycoside phosphotransferase" evidence="1">
    <location>
        <begin position="45"/>
        <end position="249"/>
    </location>
</feature>
<sequence length="323" mass="36921">MFDTNSALGRRVNTMVREFADHMRFTGTPQVSRVFVSPVAPDERQVFRVALGDEVFAMKIDTTSAETGRLQDEFAGLEALSAHFANYDKLGTATPIYLSPGGAFFVMDYLAHQTAGQRLQGREQDQTARQVYRRAGMWLSALHDFKPKKKGQFHGRWMLVEIDERLAAGQMQAPRDLVERYRAQLSQQVETTGNTKDIRAWCHGDFHSENIMMGPGMTYAFDLTETRMKMALYDAVDFLKVDVFRPYGAGDVDPSGLIAAHREMFFKGYKPPVKQHLFEIAMRGRLLIDWVDISRQAYTTKDVDRRRYDRIAPRLEIAFGLSR</sequence>
<dbReference type="InterPro" id="IPR011009">
    <property type="entry name" value="Kinase-like_dom_sf"/>
</dbReference>
<gene>
    <name evidence="2" type="ORF">PSJ8397_02717</name>
</gene>